<evidence type="ECO:0000256" key="7">
    <source>
        <dbReference type="SAM" id="MobiDB-lite"/>
    </source>
</evidence>
<feature type="transmembrane region" description="Helical" evidence="8">
    <location>
        <begin position="88"/>
        <end position="106"/>
    </location>
</feature>
<dbReference type="InterPro" id="IPR020846">
    <property type="entry name" value="MFS_dom"/>
</dbReference>
<evidence type="ECO:0000259" key="9">
    <source>
        <dbReference type="PROSITE" id="PS50850"/>
    </source>
</evidence>
<evidence type="ECO:0000313" key="10">
    <source>
        <dbReference type="EMBL" id="NDK91516.1"/>
    </source>
</evidence>
<keyword evidence="3" id="KW-1003">Cell membrane</keyword>
<keyword evidence="5 8" id="KW-1133">Transmembrane helix</keyword>
<keyword evidence="4 8" id="KW-0812">Transmembrane</keyword>
<dbReference type="EMBL" id="JAADZU010000071">
    <property type="protein sequence ID" value="NDK91516.1"/>
    <property type="molecule type" value="Genomic_DNA"/>
</dbReference>
<feature type="region of interest" description="Disordered" evidence="7">
    <location>
        <begin position="453"/>
        <end position="472"/>
    </location>
</feature>
<keyword evidence="2" id="KW-0813">Transport</keyword>
<feature type="transmembrane region" description="Helical" evidence="8">
    <location>
        <begin position="368"/>
        <end position="392"/>
    </location>
</feature>
<organism evidence="10 11">
    <name type="scientific">Gordonia desulfuricans</name>
    <dbReference type="NCBI Taxonomy" id="89051"/>
    <lineage>
        <taxon>Bacteria</taxon>
        <taxon>Bacillati</taxon>
        <taxon>Actinomycetota</taxon>
        <taxon>Actinomycetes</taxon>
        <taxon>Mycobacteriales</taxon>
        <taxon>Gordoniaceae</taxon>
        <taxon>Gordonia</taxon>
    </lineage>
</organism>
<evidence type="ECO:0000256" key="2">
    <source>
        <dbReference type="ARBA" id="ARBA00022448"/>
    </source>
</evidence>
<feature type="transmembrane region" description="Helical" evidence="8">
    <location>
        <begin position="276"/>
        <end position="295"/>
    </location>
</feature>
<sequence>MTSPSHAQSRTRRKVVFASWIGTTIEYYDNAAYGLAASVVFAPLFFPSTNPVVGTLLSLGSFGVGFVARPVGALVFGHFGDRIGRKGTLMVTLITMGIATFCIGLLPTYDSIGIMAPILLMVCRIFQGISVGGEYGGAVLMTVEHTDQAKRGFFGALVNSGATAGLVLANVAFLAVFSLPDDIMLGWAWRIPFLFSAVLVVIGIFVRRAVDESPDFVQAKAEGELAKVPIVEAVRTSWRPMILIAFAILATGVAFTMGSVYSVTYGTSALGLDKDTMIAVLLPAAVYVLITIPLWGMLGDQIGARRLFLLSAASLIVLPFIWFALTDTREYWLMLLGLCLLFTGHSANYSVVPALFSDAFPPAVRYSAMSIGFTVGLIFGNACAPAISAYLLDVTGGSTAIALYMGINAAIAMTAGFFLRPARKGNAPTSGDEAIPASGSRPASVAPVVLPARDAQPSPCSDRIFEAEGGSA</sequence>
<keyword evidence="11" id="KW-1185">Reference proteome</keyword>
<evidence type="ECO:0000313" key="11">
    <source>
        <dbReference type="Proteomes" id="UP000466307"/>
    </source>
</evidence>
<feature type="transmembrane region" description="Helical" evidence="8">
    <location>
        <begin position="331"/>
        <end position="356"/>
    </location>
</feature>
<proteinExistence type="predicted"/>
<dbReference type="GO" id="GO:0022857">
    <property type="term" value="F:transmembrane transporter activity"/>
    <property type="evidence" value="ECO:0007669"/>
    <property type="project" value="InterPro"/>
</dbReference>
<evidence type="ECO:0000256" key="3">
    <source>
        <dbReference type="ARBA" id="ARBA00022475"/>
    </source>
</evidence>
<dbReference type="InterPro" id="IPR036259">
    <property type="entry name" value="MFS_trans_sf"/>
</dbReference>
<comment type="subcellular location">
    <subcellularLocation>
        <location evidence="1">Cell membrane</location>
        <topology evidence="1">Multi-pass membrane protein</topology>
    </subcellularLocation>
</comment>
<evidence type="ECO:0000256" key="5">
    <source>
        <dbReference type="ARBA" id="ARBA00022989"/>
    </source>
</evidence>
<comment type="caution">
    <text evidence="10">The sequence shown here is derived from an EMBL/GenBank/DDBJ whole genome shotgun (WGS) entry which is preliminary data.</text>
</comment>
<feature type="transmembrane region" description="Helical" evidence="8">
    <location>
        <begin position="27"/>
        <end position="46"/>
    </location>
</feature>
<protein>
    <submittedName>
        <fullName evidence="10">MHS family MFS transporter</fullName>
    </submittedName>
</protein>
<dbReference type="PANTHER" id="PTHR43045:SF1">
    <property type="entry name" value="SHIKIMATE TRANSPORTER"/>
    <property type="match status" value="1"/>
</dbReference>
<feature type="transmembrane region" description="Helical" evidence="8">
    <location>
        <begin position="398"/>
        <end position="419"/>
    </location>
</feature>
<dbReference type="GO" id="GO:0005886">
    <property type="term" value="C:plasma membrane"/>
    <property type="evidence" value="ECO:0007669"/>
    <property type="project" value="UniProtKB-SubCell"/>
</dbReference>
<dbReference type="InterPro" id="IPR011701">
    <property type="entry name" value="MFS"/>
</dbReference>
<dbReference type="PROSITE" id="PS50850">
    <property type="entry name" value="MFS"/>
    <property type="match status" value="1"/>
</dbReference>
<feature type="transmembrane region" description="Helical" evidence="8">
    <location>
        <begin position="242"/>
        <end position="264"/>
    </location>
</feature>
<dbReference type="InterPro" id="IPR005828">
    <property type="entry name" value="MFS_sugar_transport-like"/>
</dbReference>
<feature type="transmembrane region" description="Helical" evidence="8">
    <location>
        <begin position="153"/>
        <end position="175"/>
    </location>
</feature>
<evidence type="ECO:0000256" key="4">
    <source>
        <dbReference type="ARBA" id="ARBA00022692"/>
    </source>
</evidence>
<feature type="domain" description="Major facilitator superfamily (MFS) profile" evidence="9">
    <location>
        <begin position="15"/>
        <end position="424"/>
    </location>
</feature>
<dbReference type="PANTHER" id="PTHR43045">
    <property type="entry name" value="SHIKIMATE TRANSPORTER"/>
    <property type="match status" value="1"/>
</dbReference>
<keyword evidence="6 8" id="KW-0472">Membrane</keyword>
<dbReference type="CDD" id="cd17369">
    <property type="entry name" value="MFS_ShiA_like"/>
    <property type="match status" value="1"/>
</dbReference>
<accession>A0A7K3LTU0</accession>
<dbReference type="AlphaFoldDB" id="A0A7K3LTU0"/>
<evidence type="ECO:0000256" key="1">
    <source>
        <dbReference type="ARBA" id="ARBA00004651"/>
    </source>
</evidence>
<dbReference type="Pfam" id="PF00083">
    <property type="entry name" value="Sugar_tr"/>
    <property type="match status" value="1"/>
</dbReference>
<feature type="transmembrane region" description="Helical" evidence="8">
    <location>
        <begin position="187"/>
        <end position="206"/>
    </location>
</feature>
<feature type="transmembrane region" description="Helical" evidence="8">
    <location>
        <begin position="307"/>
        <end position="325"/>
    </location>
</feature>
<evidence type="ECO:0000256" key="8">
    <source>
        <dbReference type="SAM" id="Phobius"/>
    </source>
</evidence>
<dbReference type="Proteomes" id="UP000466307">
    <property type="component" value="Unassembled WGS sequence"/>
</dbReference>
<dbReference type="SUPFAM" id="SSF103473">
    <property type="entry name" value="MFS general substrate transporter"/>
    <property type="match status" value="1"/>
</dbReference>
<gene>
    <name evidence="10" type="ORF">GYA93_18310</name>
</gene>
<name>A0A7K3LTU0_9ACTN</name>
<reference evidence="10 11" key="1">
    <citation type="submission" date="2020-01" db="EMBL/GenBank/DDBJ databases">
        <title>Investigation of new actinobacteria for the biodesulphurisation of diesel fuel.</title>
        <authorList>
            <person name="Athi Narayanan S.M."/>
        </authorList>
    </citation>
    <scope>NUCLEOTIDE SEQUENCE [LARGE SCALE GENOMIC DNA]</scope>
    <source>
        <strain evidence="10 11">213E</strain>
    </source>
</reference>
<dbReference type="Gene3D" id="1.20.1250.20">
    <property type="entry name" value="MFS general substrate transporter like domains"/>
    <property type="match status" value="2"/>
</dbReference>
<evidence type="ECO:0000256" key="6">
    <source>
        <dbReference type="ARBA" id="ARBA00023136"/>
    </source>
</evidence>
<dbReference type="Pfam" id="PF07690">
    <property type="entry name" value="MFS_1"/>
    <property type="match status" value="1"/>
</dbReference>
<feature type="transmembrane region" description="Helical" evidence="8">
    <location>
        <begin position="112"/>
        <end position="132"/>
    </location>
</feature>
<feature type="transmembrane region" description="Helical" evidence="8">
    <location>
        <begin position="52"/>
        <end position="76"/>
    </location>
</feature>